<keyword evidence="3" id="KW-0479">Metal-binding</keyword>
<name>A0A6N6RI19_9FLAO</name>
<evidence type="ECO:0000256" key="1">
    <source>
        <dbReference type="ARBA" id="ARBA00010996"/>
    </source>
</evidence>
<evidence type="ECO:0000256" key="5">
    <source>
        <dbReference type="SAM" id="Phobius"/>
    </source>
</evidence>
<dbReference type="Pfam" id="PF02630">
    <property type="entry name" value="SCO1-SenC"/>
    <property type="match status" value="1"/>
</dbReference>
<gene>
    <name evidence="7" type="ORF">F8C67_04640</name>
</gene>
<comment type="caution">
    <text evidence="7">The sequence shown here is derived from an EMBL/GenBank/DDBJ whole genome shotgun (WGS) entry which is preliminary data.</text>
</comment>
<feature type="domain" description="Thioredoxin" evidence="6">
    <location>
        <begin position="77"/>
        <end position="242"/>
    </location>
</feature>
<dbReference type="InterPro" id="IPR036249">
    <property type="entry name" value="Thioredoxin-like_sf"/>
</dbReference>
<dbReference type="Proteomes" id="UP000468650">
    <property type="component" value="Unassembled WGS sequence"/>
</dbReference>
<dbReference type="EMBL" id="WBVO01000002">
    <property type="protein sequence ID" value="KAB2813975.1"/>
    <property type="molecule type" value="Genomic_DNA"/>
</dbReference>
<evidence type="ECO:0000313" key="7">
    <source>
        <dbReference type="EMBL" id="KAB2813975.1"/>
    </source>
</evidence>
<dbReference type="PANTHER" id="PTHR12151">
    <property type="entry name" value="ELECTRON TRANSPORT PROTIN SCO1/SENC FAMILY MEMBER"/>
    <property type="match status" value="1"/>
</dbReference>
<dbReference type="AlphaFoldDB" id="A0A6N6RI19"/>
<feature type="binding site" evidence="3">
    <location>
        <position position="205"/>
    </location>
    <ligand>
        <name>Cu cation</name>
        <dbReference type="ChEBI" id="CHEBI:23378"/>
    </ligand>
</feature>
<dbReference type="PANTHER" id="PTHR12151:SF25">
    <property type="entry name" value="LINALOOL DEHYDRATASE_ISOMERASE DOMAIN-CONTAINING PROTEIN"/>
    <property type="match status" value="1"/>
</dbReference>
<keyword evidence="5" id="KW-1133">Transmembrane helix</keyword>
<feature type="transmembrane region" description="Helical" evidence="5">
    <location>
        <begin position="30"/>
        <end position="50"/>
    </location>
</feature>
<accession>A0A6N6RI19</accession>
<dbReference type="PROSITE" id="PS51352">
    <property type="entry name" value="THIOREDOXIN_2"/>
    <property type="match status" value="1"/>
</dbReference>
<keyword evidence="5" id="KW-0472">Membrane</keyword>
<feature type="disulfide bond" description="Redox-active" evidence="4">
    <location>
        <begin position="115"/>
        <end position="119"/>
    </location>
</feature>
<evidence type="ECO:0000313" key="8">
    <source>
        <dbReference type="Proteomes" id="UP000468650"/>
    </source>
</evidence>
<proteinExistence type="inferred from homology"/>
<keyword evidence="2 3" id="KW-0186">Copper</keyword>
<feature type="binding site" evidence="3">
    <location>
        <position position="115"/>
    </location>
    <ligand>
        <name>Cu cation</name>
        <dbReference type="ChEBI" id="CHEBI:23378"/>
    </ligand>
</feature>
<protein>
    <submittedName>
        <fullName evidence="7">SCO family protein</fullName>
    </submittedName>
</protein>
<reference evidence="7 8" key="1">
    <citation type="submission" date="2019-09" db="EMBL/GenBank/DDBJ databases">
        <title>Genomes of family Cryomorphaceae.</title>
        <authorList>
            <person name="Bowman J.P."/>
        </authorList>
    </citation>
    <scope>NUCLEOTIDE SEQUENCE [LARGE SCALE GENOMIC DNA]</scope>
    <source>
        <strain evidence="7 8">LMG 25704</strain>
    </source>
</reference>
<dbReference type="InterPro" id="IPR013766">
    <property type="entry name" value="Thioredoxin_domain"/>
</dbReference>
<dbReference type="Gene3D" id="3.40.30.10">
    <property type="entry name" value="Glutaredoxin"/>
    <property type="match status" value="1"/>
</dbReference>
<organism evidence="7 8">
    <name type="scientific">Phaeocystidibacter luteus</name>
    <dbReference type="NCBI Taxonomy" id="911197"/>
    <lineage>
        <taxon>Bacteria</taxon>
        <taxon>Pseudomonadati</taxon>
        <taxon>Bacteroidota</taxon>
        <taxon>Flavobacteriia</taxon>
        <taxon>Flavobacteriales</taxon>
        <taxon>Phaeocystidibacteraceae</taxon>
        <taxon>Phaeocystidibacter</taxon>
    </lineage>
</organism>
<dbReference type="SUPFAM" id="SSF52833">
    <property type="entry name" value="Thioredoxin-like"/>
    <property type="match status" value="1"/>
</dbReference>
<dbReference type="InterPro" id="IPR003782">
    <property type="entry name" value="SCO1/SenC"/>
</dbReference>
<dbReference type="CDD" id="cd02968">
    <property type="entry name" value="SCO"/>
    <property type="match status" value="1"/>
</dbReference>
<feature type="binding site" evidence="3">
    <location>
        <position position="119"/>
    </location>
    <ligand>
        <name>Cu cation</name>
        <dbReference type="ChEBI" id="CHEBI:23378"/>
    </ligand>
</feature>
<evidence type="ECO:0000256" key="2">
    <source>
        <dbReference type="ARBA" id="ARBA00023008"/>
    </source>
</evidence>
<evidence type="ECO:0000256" key="3">
    <source>
        <dbReference type="PIRSR" id="PIRSR603782-1"/>
    </source>
</evidence>
<keyword evidence="4" id="KW-1015">Disulfide bond</keyword>
<sequence length="245" mass="28047">MGKQRPMFCCYWCISDICIMAKLKLRKAELWKIGVLLGIFVIGVIIAYQIQKPKETLPIINPAMLNEALVADSLESVGVNHKISDFNLVDHHGVERSLADVQGKILVVDFFFTTCPSICIDMTKNLRKVQEAYKDEPRIQILSHSVQPEYDTVEVLQAYAEANGVNYDQWWLLTGDPYEINRLARTSYFAVMEQGEGWDEHSFIHTENIILVDEKGRLRGFYDGTSDVDMQLMIDQIPLLLDEDE</sequence>
<dbReference type="OrthoDB" id="9811998at2"/>
<evidence type="ECO:0000256" key="4">
    <source>
        <dbReference type="PIRSR" id="PIRSR603782-2"/>
    </source>
</evidence>
<keyword evidence="8" id="KW-1185">Reference proteome</keyword>
<evidence type="ECO:0000259" key="6">
    <source>
        <dbReference type="PROSITE" id="PS51352"/>
    </source>
</evidence>
<comment type="similarity">
    <text evidence="1">Belongs to the SCO1/2 family.</text>
</comment>
<dbReference type="GO" id="GO:0046872">
    <property type="term" value="F:metal ion binding"/>
    <property type="evidence" value="ECO:0007669"/>
    <property type="project" value="UniProtKB-KW"/>
</dbReference>
<keyword evidence="5" id="KW-0812">Transmembrane</keyword>